<evidence type="ECO:0000256" key="4">
    <source>
        <dbReference type="ARBA" id="ARBA00022729"/>
    </source>
</evidence>
<comment type="subcellular location">
    <subcellularLocation>
        <location evidence="1">Periplasm</location>
    </subcellularLocation>
</comment>
<dbReference type="InterPro" id="IPR039424">
    <property type="entry name" value="SBP_5"/>
</dbReference>
<dbReference type="FunFam" id="3.10.105.10:FF:000006">
    <property type="entry name" value="Peptide ABC transporter substrate-binding protein"/>
    <property type="match status" value="1"/>
</dbReference>
<keyword evidence="4" id="KW-0732">Signal</keyword>
<comment type="similarity">
    <text evidence="2">Belongs to the bacterial solute-binding protein 5 family.</text>
</comment>
<dbReference type="InterPro" id="IPR000914">
    <property type="entry name" value="SBP_5_dom"/>
</dbReference>
<evidence type="ECO:0000256" key="1">
    <source>
        <dbReference type="ARBA" id="ARBA00004418"/>
    </source>
</evidence>
<feature type="domain" description="Solute-binding protein family 5" evidence="5">
    <location>
        <begin position="109"/>
        <end position="507"/>
    </location>
</feature>
<comment type="caution">
    <text evidence="6">The sequence shown here is derived from an EMBL/GenBank/DDBJ whole genome shotgun (WGS) entry which is preliminary data.</text>
</comment>
<dbReference type="GO" id="GO:0030288">
    <property type="term" value="C:outer membrane-bounded periplasmic space"/>
    <property type="evidence" value="ECO:0007669"/>
    <property type="project" value="UniProtKB-ARBA"/>
</dbReference>
<reference evidence="6 7" key="1">
    <citation type="submission" date="2017-01" db="EMBL/GenBank/DDBJ databases">
        <authorList>
            <person name="Varghese N."/>
            <person name="Submissions S."/>
        </authorList>
    </citation>
    <scope>NUCLEOTIDE SEQUENCE [LARGE SCALE GENOMIC DNA]</scope>
    <source>
        <strain evidence="6 7">ATCC 35905</strain>
    </source>
</reference>
<dbReference type="GO" id="GO:0015833">
    <property type="term" value="P:peptide transport"/>
    <property type="evidence" value="ECO:0007669"/>
    <property type="project" value="TreeGrafter"/>
</dbReference>
<evidence type="ECO:0000259" key="5">
    <source>
        <dbReference type="Pfam" id="PF00496"/>
    </source>
</evidence>
<evidence type="ECO:0000256" key="2">
    <source>
        <dbReference type="ARBA" id="ARBA00005695"/>
    </source>
</evidence>
<evidence type="ECO:0000256" key="3">
    <source>
        <dbReference type="ARBA" id="ARBA00022448"/>
    </source>
</evidence>
<dbReference type="Gene3D" id="3.10.105.10">
    <property type="entry name" value="Dipeptide-binding Protein, Domain 3"/>
    <property type="match status" value="1"/>
</dbReference>
<protein>
    <submittedName>
        <fullName evidence="6">Peptide/nickel transport system substrate-binding protein</fullName>
    </submittedName>
</protein>
<dbReference type="InterPro" id="IPR030678">
    <property type="entry name" value="Peptide/Ni-bd"/>
</dbReference>
<organism evidence="6 7">
    <name type="scientific">Acidiphilium rubrum</name>
    <dbReference type="NCBI Taxonomy" id="526"/>
    <lineage>
        <taxon>Bacteria</taxon>
        <taxon>Pseudomonadati</taxon>
        <taxon>Pseudomonadota</taxon>
        <taxon>Alphaproteobacteria</taxon>
        <taxon>Acetobacterales</taxon>
        <taxon>Acidocellaceae</taxon>
        <taxon>Acidiphilium</taxon>
    </lineage>
</organism>
<dbReference type="OrthoDB" id="9803988at2"/>
<gene>
    <name evidence="6" type="ORF">SAMN05421828_13812</name>
</gene>
<dbReference type="EMBL" id="FTNE01000038">
    <property type="protein sequence ID" value="SIR48579.1"/>
    <property type="molecule type" value="Genomic_DNA"/>
</dbReference>
<dbReference type="GO" id="GO:1904680">
    <property type="term" value="F:peptide transmembrane transporter activity"/>
    <property type="evidence" value="ECO:0007669"/>
    <property type="project" value="TreeGrafter"/>
</dbReference>
<dbReference type="PIRSF" id="PIRSF002741">
    <property type="entry name" value="MppA"/>
    <property type="match status" value="1"/>
</dbReference>
<dbReference type="GO" id="GO:0043190">
    <property type="term" value="C:ATP-binding cassette (ABC) transporter complex"/>
    <property type="evidence" value="ECO:0007669"/>
    <property type="project" value="InterPro"/>
</dbReference>
<dbReference type="Pfam" id="PF00496">
    <property type="entry name" value="SBP_bac_5"/>
    <property type="match status" value="1"/>
</dbReference>
<keyword evidence="3" id="KW-0813">Transport</keyword>
<dbReference type="PANTHER" id="PTHR30290:SF65">
    <property type="entry name" value="MONOACYL PHOSPHATIDYLINOSITOL TETRAMANNOSIDE-BINDING PROTEIN LPQW-RELATED"/>
    <property type="match status" value="1"/>
</dbReference>
<dbReference type="AlphaFoldDB" id="A0A8G2CNR1"/>
<dbReference type="SUPFAM" id="SSF53850">
    <property type="entry name" value="Periplasmic binding protein-like II"/>
    <property type="match status" value="1"/>
</dbReference>
<keyword evidence="7" id="KW-1185">Reference proteome</keyword>
<evidence type="ECO:0000313" key="7">
    <source>
        <dbReference type="Proteomes" id="UP000186308"/>
    </source>
</evidence>
<dbReference type="Proteomes" id="UP000186308">
    <property type="component" value="Unassembled WGS sequence"/>
</dbReference>
<dbReference type="Gene3D" id="3.40.190.10">
    <property type="entry name" value="Periplasmic binding protein-like II"/>
    <property type="match status" value="1"/>
</dbReference>
<dbReference type="PANTHER" id="PTHR30290">
    <property type="entry name" value="PERIPLASMIC BINDING COMPONENT OF ABC TRANSPORTER"/>
    <property type="match status" value="1"/>
</dbReference>
<name>A0A8G2CNR1_ACIRU</name>
<proteinExistence type="inferred from homology"/>
<dbReference type="CDD" id="cd08513">
    <property type="entry name" value="PBP2_thermophilic_Hb8_like"/>
    <property type="match status" value="1"/>
</dbReference>
<sequence length="599" mass="66385">MDAERLQRMIDRVKRGKLSRRGFIERVAAVGLTAPLANQLLAVAGIAMPTSSGIHYTPTKRGGGGTLKLLWWEGPTLLNPHFANGTKDQNASRLFYEPLAAWTPDGTLKPVLAAEIPSVENGSLAKDGKSVIWKLKQGVKWHDGTPFTADDVVFNWQYAKDPQTAAVTAGSYIGITVEKIDDYTVKILFAKPTPFWADAFVAANGCIIPKHLFAPYIGSKSRNAPWNLKPVGTGPYKFKTFTPGTLVQGVIFQDYHQPNRPYFDAVDMKGGGDATSAARAVLQTGEYDYAWDLQVSWDLLKKILAGGKGKLAFASGSAIEHIQVNFTDPNKVVDGERSSIKTTNPTLSDPIVRKALSLLIDRKSVQAYIYGEAGETTANFLNGPAQFVSKKTSWSYNVKKATDLLDANGWKPGPDGIRQKDGKKLSWLFQTSINQPRQETQEIIKQACKKAGIELRLKAILASVYFSSDVGNDETYPKFYADLQMYETEPPSPDPGFWMQQFLSSQVASKANKWQGRNITRWRNAEYDKIYAETTTTLDPVKRAAMFIKLNDLVVDHVVVIPLVFRKSVGASIDGLMMQLSGWDDDVWNLPDWFKETKA</sequence>
<evidence type="ECO:0000313" key="6">
    <source>
        <dbReference type="EMBL" id="SIR48579.1"/>
    </source>
</evidence>
<accession>A0A8G2CNR1</accession>
<dbReference type="RefSeq" id="WP_029313651.1">
    <property type="nucleotide sequence ID" value="NZ_FTNE01000038.1"/>
</dbReference>